<dbReference type="Pfam" id="PF00884">
    <property type="entry name" value="Sulfatase"/>
    <property type="match status" value="1"/>
</dbReference>
<dbReference type="PROSITE" id="PS00149">
    <property type="entry name" value="SULFATASE_2"/>
    <property type="match status" value="1"/>
</dbReference>
<reference evidence="6 7" key="1">
    <citation type="journal article" date="2010" name="J. Bacteriol.">
        <title>Genome sequence of Lentisphaera araneosa HTCC2155T, the type species of the order Lentisphaerales in the phylum Lentisphaerae.</title>
        <authorList>
            <person name="Thrash J.C."/>
            <person name="Cho J.C."/>
            <person name="Vergin K.L."/>
            <person name="Morris R.M."/>
            <person name="Giovannoni S.J."/>
        </authorList>
    </citation>
    <scope>NUCLEOTIDE SEQUENCE [LARGE SCALE GENOMIC DNA]</scope>
    <source>
        <strain evidence="6 7">HTCC2155</strain>
    </source>
</reference>
<dbReference type="GO" id="GO:0004065">
    <property type="term" value="F:arylsulfatase activity"/>
    <property type="evidence" value="ECO:0007669"/>
    <property type="project" value="TreeGrafter"/>
</dbReference>
<protein>
    <submittedName>
        <fullName evidence="6">Arylsulfatase</fullName>
    </submittedName>
</protein>
<evidence type="ECO:0000256" key="2">
    <source>
        <dbReference type="ARBA" id="ARBA00022723"/>
    </source>
</evidence>
<dbReference type="PANTHER" id="PTHR42693:SF53">
    <property type="entry name" value="ENDO-4-O-SULFATASE"/>
    <property type="match status" value="1"/>
</dbReference>
<proteinExistence type="inferred from homology"/>
<keyword evidence="4" id="KW-0106">Calcium</keyword>
<gene>
    <name evidence="6" type="ORF">LNTAR_11421</name>
</gene>
<evidence type="ECO:0000313" key="7">
    <source>
        <dbReference type="Proteomes" id="UP000004947"/>
    </source>
</evidence>
<dbReference type="RefSeq" id="WP_007277959.1">
    <property type="nucleotide sequence ID" value="NZ_ABCK01000005.1"/>
</dbReference>
<name>A6DJ87_9BACT</name>
<dbReference type="InterPro" id="IPR017850">
    <property type="entry name" value="Alkaline_phosphatase_core_sf"/>
</dbReference>
<keyword evidence="2" id="KW-0479">Metal-binding</keyword>
<evidence type="ECO:0000313" key="6">
    <source>
        <dbReference type="EMBL" id="EDM28523.1"/>
    </source>
</evidence>
<dbReference type="Gene3D" id="3.40.720.10">
    <property type="entry name" value="Alkaline Phosphatase, subunit A"/>
    <property type="match status" value="1"/>
</dbReference>
<dbReference type="InterPro" id="IPR024607">
    <property type="entry name" value="Sulfatase_CS"/>
</dbReference>
<evidence type="ECO:0000256" key="4">
    <source>
        <dbReference type="ARBA" id="ARBA00022837"/>
    </source>
</evidence>
<dbReference type="SUPFAM" id="SSF53649">
    <property type="entry name" value="Alkaline phosphatase-like"/>
    <property type="match status" value="1"/>
</dbReference>
<dbReference type="CDD" id="cd16025">
    <property type="entry name" value="PAS_like"/>
    <property type="match status" value="1"/>
</dbReference>
<dbReference type="STRING" id="313628.LNTAR_11421"/>
<accession>A6DJ87</accession>
<dbReference type="OrthoDB" id="9765065at2"/>
<dbReference type="GO" id="GO:0046872">
    <property type="term" value="F:metal ion binding"/>
    <property type="evidence" value="ECO:0007669"/>
    <property type="project" value="UniProtKB-KW"/>
</dbReference>
<dbReference type="PANTHER" id="PTHR42693">
    <property type="entry name" value="ARYLSULFATASE FAMILY MEMBER"/>
    <property type="match status" value="1"/>
</dbReference>
<dbReference type="AlphaFoldDB" id="A6DJ87"/>
<sequence length="527" mass="60496">MIRNYIIIFYLLLLGAVFAQNQKPNIVLIMCDDMGYSDLGSYGGEVQTPHIDSLAKDGVKFSNFKNTGRCCPSRASLLTGRHQHAVGLGWMTAVDEHRPGYRGQITHKIPTIAEVLKAKGYSTYMSGKWHVTVDGAWKPKGSQANGSYPRQRGFDEFYGTMSGGGNFYKPKSLYRNEQLITTYEKDYYYTDAITENALDFIKNHDFQKSFFLYLAHYAPHRPLQAPKKRVDQCRERYEVGYDKLLEERFNRLKDLGLLKQTEQMPLQISEYKGKKRPSWDSLSDELKESWVKEMATYAAMIEIMDDGIGEIIQELKSRGDFENTCFIFLSDNGATNEGGQISQLAADLSNTPFRSYKARTFMGGISSPLIFHYPKMKNKGIRTGQAHIIDMLPTCLDVAGIEYPKEFRKETIAPLDGISLLPLIKNEAWPQRDFFFEHQTSCAIISNGWKLVRMSSTRDWELYNLKEDPFEQINSAKNNPEKVMSLEKKWQEWGEKNNVLPLNPKGLSWNERVKKYTELNSDQHGRD</sequence>
<comment type="caution">
    <text evidence="6">The sequence shown here is derived from an EMBL/GenBank/DDBJ whole genome shotgun (WGS) entry which is preliminary data.</text>
</comment>
<organism evidence="6 7">
    <name type="scientific">Lentisphaera araneosa HTCC2155</name>
    <dbReference type="NCBI Taxonomy" id="313628"/>
    <lineage>
        <taxon>Bacteria</taxon>
        <taxon>Pseudomonadati</taxon>
        <taxon>Lentisphaerota</taxon>
        <taxon>Lentisphaeria</taxon>
        <taxon>Lentisphaerales</taxon>
        <taxon>Lentisphaeraceae</taxon>
        <taxon>Lentisphaera</taxon>
    </lineage>
</organism>
<dbReference type="Gene3D" id="3.30.1120.10">
    <property type="match status" value="1"/>
</dbReference>
<dbReference type="EMBL" id="ABCK01000005">
    <property type="protein sequence ID" value="EDM28523.1"/>
    <property type="molecule type" value="Genomic_DNA"/>
</dbReference>
<evidence type="ECO:0000256" key="1">
    <source>
        <dbReference type="ARBA" id="ARBA00008779"/>
    </source>
</evidence>
<keyword evidence="3" id="KW-0378">Hydrolase</keyword>
<dbReference type="Proteomes" id="UP000004947">
    <property type="component" value="Unassembled WGS sequence"/>
</dbReference>
<comment type="similarity">
    <text evidence="1">Belongs to the sulfatase family.</text>
</comment>
<dbReference type="eggNOG" id="COG3119">
    <property type="taxonomic scope" value="Bacteria"/>
</dbReference>
<evidence type="ECO:0000259" key="5">
    <source>
        <dbReference type="Pfam" id="PF00884"/>
    </source>
</evidence>
<dbReference type="InterPro" id="IPR000917">
    <property type="entry name" value="Sulfatase_N"/>
</dbReference>
<evidence type="ECO:0000256" key="3">
    <source>
        <dbReference type="ARBA" id="ARBA00022801"/>
    </source>
</evidence>
<feature type="domain" description="Sulfatase N-terminal" evidence="5">
    <location>
        <begin position="24"/>
        <end position="401"/>
    </location>
</feature>
<keyword evidence="7" id="KW-1185">Reference proteome</keyword>
<dbReference type="InterPro" id="IPR050738">
    <property type="entry name" value="Sulfatase"/>
</dbReference>